<dbReference type="Gene3D" id="1.25.40.10">
    <property type="entry name" value="Tetratricopeptide repeat domain"/>
    <property type="match status" value="1"/>
</dbReference>
<reference evidence="10" key="1">
    <citation type="journal article" date="2023" name="Mol. Biol. Evol.">
        <title>Third-Generation Sequencing Reveals the Adaptive Role of the Epigenome in Three Deep-Sea Polychaetes.</title>
        <authorList>
            <person name="Perez M."/>
            <person name="Aroh O."/>
            <person name="Sun Y."/>
            <person name="Lan Y."/>
            <person name="Juniper S.K."/>
            <person name="Young C.R."/>
            <person name="Angers B."/>
            <person name="Qian P.Y."/>
        </authorList>
    </citation>
    <scope>NUCLEOTIDE SEQUENCE</scope>
    <source>
        <strain evidence="10">R07B-5</strain>
    </source>
</reference>
<dbReference type="SMART" id="SM00028">
    <property type="entry name" value="TPR"/>
    <property type="match status" value="3"/>
</dbReference>
<dbReference type="Gene3D" id="3.30.40.10">
    <property type="entry name" value="Zinc/RING finger domain, C3HC4 (zinc finger)"/>
    <property type="match status" value="1"/>
</dbReference>
<dbReference type="GO" id="GO:0061630">
    <property type="term" value="F:ubiquitin protein ligase activity"/>
    <property type="evidence" value="ECO:0007669"/>
    <property type="project" value="UniProtKB-EC"/>
</dbReference>
<proteinExistence type="predicted"/>
<evidence type="ECO:0000256" key="1">
    <source>
        <dbReference type="ARBA" id="ARBA00000900"/>
    </source>
</evidence>
<dbReference type="GO" id="GO:0000209">
    <property type="term" value="P:protein polyubiquitination"/>
    <property type="evidence" value="ECO:0007669"/>
    <property type="project" value="TreeGrafter"/>
</dbReference>
<keyword evidence="5" id="KW-0833">Ubl conjugation pathway</keyword>
<keyword evidence="11" id="KW-1185">Reference proteome</keyword>
<comment type="catalytic activity">
    <reaction evidence="1">
        <text>S-ubiquitinyl-[E2 ubiquitin-conjugating enzyme]-L-cysteine + [acceptor protein]-L-lysine = [E2 ubiquitin-conjugating enzyme]-L-cysteine + N(6)-ubiquitinyl-[acceptor protein]-L-lysine.</text>
        <dbReference type="EC" id="2.3.2.27"/>
    </reaction>
</comment>
<dbReference type="Pfam" id="PF18391">
    <property type="entry name" value="CHIP_TPR_N"/>
    <property type="match status" value="1"/>
</dbReference>
<evidence type="ECO:0000256" key="7">
    <source>
        <dbReference type="ARBA" id="ARBA00044534"/>
    </source>
</evidence>
<dbReference type="InterPro" id="IPR045202">
    <property type="entry name" value="CHIP_RING-Ubox"/>
</dbReference>
<dbReference type="AlphaFoldDB" id="A0AAD9L327"/>
<evidence type="ECO:0000256" key="2">
    <source>
        <dbReference type="ARBA" id="ARBA00012483"/>
    </source>
</evidence>
<evidence type="ECO:0000313" key="11">
    <source>
        <dbReference type="Proteomes" id="UP001209878"/>
    </source>
</evidence>
<organism evidence="10 11">
    <name type="scientific">Ridgeia piscesae</name>
    <name type="common">Tubeworm</name>
    <dbReference type="NCBI Taxonomy" id="27915"/>
    <lineage>
        <taxon>Eukaryota</taxon>
        <taxon>Metazoa</taxon>
        <taxon>Spiralia</taxon>
        <taxon>Lophotrochozoa</taxon>
        <taxon>Annelida</taxon>
        <taxon>Polychaeta</taxon>
        <taxon>Sedentaria</taxon>
        <taxon>Canalipalpata</taxon>
        <taxon>Sabellida</taxon>
        <taxon>Siboglinidae</taxon>
        <taxon>Ridgeia</taxon>
    </lineage>
</organism>
<dbReference type="SMART" id="SM00504">
    <property type="entry name" value="Ubox"/>
    <property type="match status" value="1"/>
</dbReference>
<dbReference type="GO" id="GO:0071218">
    <property type="term" value="P:cellular response to misfolded protein"/>
    <property type="evidence" value="ECO:0007669"/>
    <property type="project" value="TreeGrafter"/>
</dbReference>
<evidence type="ECO:0000256" key="3">
    <source>
        <dbReference type="ARBA" id="ARBA00022679"/>
    </source>
</evidence>
<dbReference type="GO" id="GO:0045862">
    <property type="term" value="P:positive regulation of proteolysis"/>
    <property type="evidence" value="ECO:0007669"/>
    <property type="project" value="TreeGrafter"/>
</dbReference>
<dbReference type="PANTHER" id="PTHR46803:SF2">
    <property type="entry name" value="E3 UBIQUITIN-PROTEIN LIGASE CHIP"/>
    <property type="match status" value="1"/>
</dbReference>
<accession>A0AAD9L327</accession>
<evidence type="ECO:0000256" key="4">
    <source>
        <dbReference type="ARBA" id="ARBA00022737"/>
    </source>
</evidence>
<dbReference type="GO" id="GO:0051087">
    <property type="term" value="F:protein-folding chaperone binding"/>
    <property type="evidence" value="ECO:0007669"/>
    <property type="project" value="TreeGrafter"/>
</dbReference>
<dbReference type="GO" id="GO:0043161">
    <property type="term" value="P:proteasome-mediated ubiquitin-dependent protein catabolic process"/>
    <property type="evidence" value="ECO:0007669"/>
    <property type="project" value="TreeGrafter"/>
</dbReference>
<dbReference type="EMBL" id="JAODUO010000387">
    <property type="protein sequence ID" value="KAK2181665.1"/>
    <property type="molecule type" value="Genomic_DNA"/>
</dbReference>
<dbReference type="InterPro" id="IPR003613">
    <property type="entry name" value="Ubox_domain"/>
</dbReference>
<dbReference type="Pfam" id="PF04564">
    <property type="entry name" value="U-box"/>
    <property type="match status" value="1"/>
</dbReference>
<dbReference type="FunFam" id="3.30.40.10:FF:000124">
    <property type="entry name" value="STIP1 homology and U box-containing protein 1"/>
    <property type="match status" value="1"/>
</dbReference>
<dbReference type="GO" id="GO:0030018">
    <property type="term" value="C:Z disc"/>
    <property type="evidence" value="ECO:0007669"/>
    <property type="project" value="TreeGrafter"/>
</dbReference>
<keyword evidence="3" id="KW-0808">Transferase</keyword>
<dbReference type="Gene3D" id="6.10.140.2020">
    <property type="match status" value="1"/>
</dbReference>
<evidence type="ECO:0000259" key="9">
    <source>
        <dbReference type="PROSITE" id="PS51698"/>
    </source>
</evidence>
<evidence type="ECO:0000313" key="10">
    <source>
        <dbReference type="EMBL" id="KAK2181665.1"/>
    </source>
</evidence>
<evidence type="ECO:0000256" key="6">
    <source>
        <dbReference type="ARBA" id="ARBA00022803"/>
    </source>
</evidence>
<dbReference type="Pfam" id="PF12895">
    <property type="entry name" value="ANAPC3"/>
    <property type="match status" value="1"/>
</dbReference>
<dbReference type="PANTHER" id="PTHR46803">
    <property type="entry name" value="E3 UBIQUITIN-PROTEIN LIGASE CHIP"/>
    <property type="match status" value="1"/>
</dbReference>
<feature type="domain" description="U-box" evidence="9">
    <location>
        <begin position="204"/>
        <end position="278"/>
    </location>
</feature>
<dbReference type="InterPro" id="IPR011990">
    <property type="entry name" value="TPR-like_helical_dom_sf"/>
</dbReference>
<dbReference type="InterPro" id="IPR019734">
    <property type="entry name" value="TPR_rpt"/>
</dbReference>
<keyword evidence="4" id="KW-0677">Repeat</keyword>
<sequence>MSANMALSANELKDQGNKCFIARKYNDAVSLYTKAIVKNPNVPTYFTNRALCYLKLKQWDKVAQDCKRGLEIDSSCVKAHFFYGQALLEMGLHDEAISSLRRAHDLAKHQRLNFGDDIASALRVAKKRRWNCLEEKRIQEEIELQTYLNRLILEDKERCTAALTKDSSTKVAKEKDTIDRECEEKVQQVNHLFEEIDDRRRKREVPDYLCGKISFELMREPVITPSGITYDRKDIEEHLQRVGHFDPVTRTDLVQDQLIPNLAMKEVIDNFIEENPWSEDY</sequence>
<dbReference type="SUPFAM" id="SSF48452">
    <property type="entry name" value="TPR-like"/>
    <property type="match status" value="1"/>
</dbReference>
<evidence type="ECO:0000256" key="5">
    <source>
        <dbReference type="ARBA" id="ARBA00022786"/>
    </source>
</evidence>
<comment type="caution">
    <text evidence="10">The sequence shown here is derived from an EMBL/GenBank/DDBJ whole genome shotgun (WGS) entry which is preliminary data.</text>
</comment>
<dbReference type="GO" id="GO:0006515">
    <property type="term" value="P:protein quality control for misfolded or incompletely synthesized proteins"/>
    <property type="evidence" value="ECO:0007669"/>
    <property type="project" value="TreeGrafter"/>
</dbReference>
<dbReference type="EC" id="2.3.2.27" evidence="2"/>
<dbReference type="SUPFAM" id="SSF57850">
    <property type="entry name" value="RING/U-box"/>
    <property type="match status" value="1"/>
</dbReference>
<keyword evidence="6" id="KW-0802">TPR repeat</keyword>
<dbReference type="CDD" id="cd16654">
    <property type="entry name" value="RING-Ubox_CHIP"/>
    <property type="match status" value="1"/>
</dbReference>
<dbReference type="Proteomes" id="UP001209878">
    <property type="component" value="Unassembled WGS sequence"/>
</dbReference>
<dbReference type="InterPro" id="IPR013083">
    <property type="entry name" value="Znf_RING/FYVE/PHD"/>
</dbReference>
<dbReference type="InterPro" id="IPR041312">
    <property type="entry name" value="CHIP_TPR_N"/>
</dbReference>
<name>A0AAD9L327_RIDPI</name>
<gene>
    <name evidence="10" type="ORF">NP493_386g05033</name>
</gene>
<dbReference type="PROSITE" id="PS51698">
    <property type="entry name" value="U_BOX"/>
    <property type="match status" value="1"/>
</dbReference>
<protein>
    <recommendedName>
        <fullName evidence="7">E3 ubiquitin-protein ligase CHIP</fullName>
        <ecNumber evidence="2">2.3.2.27</ecNumber>
    </recommendedName>
    <alternativeName>
        <fullName evidence="8">RING-type E3 ubiquitin transferase CHIP</fullName>
    </alternativeName>
</protein>
<evidence type="ECO:0000256" key="8">
    <source>
        <dbReference type="ARBA" id="ARBA00044543"/>
    </source>
</evidence>